<name>A0A9P8LIY1_9PEZI</name>
<evidence type="ECO:0000313" key="2">
    <source>
        <dbReference type="EMBL" id="KAH0566240.1"/>
    </source>
</evidence>
<evidence type="ECO:0000256" key="1">
    <source>
        <dbReference type="SAM" id="MobiDB-lite"/>
    </source>
</evidence>
<sequence>MAETPDEAYKSLSSLASLVKRTVPELNALMEGPAQSIGTSRPSLQTVIQYIAVGERDGKQTYTSAFPNRVNWKEPDYYAELLEQNCKNRHGLFFGSATVNKDAAYEILWQIIRRLIDNSRTSRHVPFSAAPSDSPAVVVHPLVVFWKNVDDREHGWYYEGNQPDEAIFYAKDPTEYATLAVLKDTISAYFQLHIPGRVIAKLYRVRYTDSGVPSVVATIRSLCFWRRDPLEQKRTFYDEDDNQPEDDLDPHDPASVSEIFLTNMELRDKMDEAYVTMIQERETNDITLQDRFGQYTTLVGIASMINGSPVGDVAMQRDGNDEEAVIEAANGSSLAWAMELTGTEDDAAGTQPASALGSKLFGEITEEEVKAFRDRERWTDNIKFQREDFEGSCK</sequence>
<proteinExistence type="predicted"/>
<feature type="compositionally biased region" description="Acidic residues" evidence="1">
    <location>
        <begin position="238"/>
        <end position="249"/>
    </location>
</feature>
<organism evidence="2 3">
    <name type="scientific">Trichoglossum hirsutum</name>
    <dbReference type="NCBI Taxonomy" id="265104"/>
    <lineage>
        <taxon>Eukaryota</taxon>
        <taxon>Fungi</taxon>
        <taxon>Dikarya</taxon>
        <taxon>Ascomycota</taxon>
        <taxon>Pezizomycotina</taxon>
        <taxon>Geoglossomycetes</taxon>
        <taxon>Geoglossales</taxon>
        <taxon>Geoglossaceae</taxon>
        <taxon>Trichoglossum</taxon>
    </lineage>
</organism>
<reference evidence="2" key="1">
    <citation type="submission" date="2021-03" db="EMBL/GenBank/DDBJ databases">
        <title>Comparative genomics and phylogenomic investigation of the class Geoglossomycetes provide insights into ecological specialization and systematics.</title>
        <authorList>
            <person name="Melie T."/>
            <person name="Pirro S."/>
            <person name="Miller A.N."/>
            <person name="Quandt A."/>
        </authorList>
    </citation>
    <scope>NUCLEOTIDE SEQUENCE</scope>
    <source>
        <strain evidence="2">CAQ_001_2017</strain>
    </source>
</reference>
<evidence type="ECO:0000313" key="3">
    <source>
        <dbReference type="Proteomes" id="UP000750711"/>
    </source>
</evidence>
<feature type="region of interest" description="Disordered" evidence="1">
    <location>
        <begin position="235"/>
        <end position="254"/>
    </location>
</feature>
<dbReference type="EMBL" id="JAGHQM010000022">
    <property type="protein sequence ID" value="KAH0566240.1"/>
    <property type="molecule type" value="Genomic_DNA"/>
</dbReference>
<comment type="caution">
    <text evidence="2">The sequence shown here is derived from an EMBL/GenBank/DDBJ whole genome shotgun (WGS) entry which is preliminary data.</text>
</comment>
<accession>A0A9P8LIY1</accession>
<dbReference type="AlphaFoldDB" id="A0A9P8LIY1"/>
<keyword evidence="3" id="KW-1185">Reference proteome</keyword>
<protein>
    <submittedName>
        <fullName evidence="2">Uncharacterized protein</fullName>
    </submittedName>
</protein>
<gene>
    <name evidence="2" type="ORF">GP486_000361</name>
</gene>
<dbReference type="Proteomes" id="UP000750711">
    <property type="component" value="Unassembled WGS sequence"/>
</dbReference>